<sequence length="59" mass="6527">MILAGTHVQMEMKLSPVVADRWQIGWSMTHCGVKEFEVSSFWEIGVLGQLKVSGDGFDG</sequence>
<keyword evidence="2" id="KW-1185">Reference proteome</keyword>
<organism evidence="1 2">
    <name type="scientific">Novipirellula rosea</name>
    <dbReference type="NCBI Taxonomy" id="1031540"/>
    <lineage>
        <taxon>Bacteria</taxon>
        <taxon>Pseudomonadati</taxon>
        <taxon>Planctomycetota</taxon>
        <taxon>Planctomycetia</taxon>
        <taxon>Pirellulales</taxon>
        <taxon>Pirellulaceae</taxon>
        <taxon>Novipirellula</taxon>
    </lineage>
</organism>
<dbReference type="Proteomes" id="UP001500840">
    <property type="component" value="Unassembled WGS sequence"/>
</dbReference>
<comment type="caution">
    <text evidence="1">The sequence shown here is derived from an EMBL/GenBank/DDBJ whole genome shotgun (WGS) entry which is preliminary data.</text>
</comment>
<accession>A0ABP8MD94</accession>
<reference evidence="2" key="1">
    <citation type="journal article" date="2019" name="Int. J. Syst. Evol. Microbiol.">
        <title>The Global Catalogue of Microorganisms (GCM) 10K type strain sequencing project: providing services to taxonomists for standard genome sequencing and annotation.</title>
        <authorList>
            <consortium name="The Broad Institute Genomics Platform"/>
            <consortium name="The Broad Institute Genome Sequencing Center for Infectious Disease"/>
            <person name="Wu L."/>
            <person name="Ma J."/>
        </authorList>
    </citation>
    <scope>NUCLEOTIDE SEQUENCE [LARGE SCALE GENOMIC DNA]</scope>
    <source>
        <strain evidence="2">JCM 17759</strain>
    </source>
</reference>
<name>A0ABP8MD94_9BACT</name>
<proteinExistence type="predicted"/>
<evidence type="ECO:0000313" key="2">
    <source>
        <dbReference type="Proteomes" id="UP001500840"/>
    </source>
</evidence>
<protein>
    <submittedName>
        <fullName evidence="1">Uncharacterized protein</fullName>
    </submittedName>
</protein>
<gene>
    <name evidence="1" type="ORF">GCM10023156_09840</name>
</gene>
<evidence type="ECO:0000313" key="1">
    <source>
        <dbReference type="EMBL" id="GAA4447609.1"/>
    </source>
</evidence>
<dbReference type="EMBL" id="BAABGA010000012">
    <property type="protein sequence ID" value="GAA4447609.1"/>
    <property type="molecule type" value="Genomic_DNA"/>
</dbReference>